<comment type="function">
    <text evidence="9">Part of an ABC transporter complex. Transmembrane domains (TMD) form a pore in the inner membrane and the ATP-binding domain (NBD) is responsible for energy generation.</text>
</comment>
<dbReference type="InterPro" id="IPR039421">
    <property type="entry name" value="Type_1_exporter"/>
</dbReference>
<dbReference type="SMART" id="SM00382">
    <property type="entry name" value="AAA"/>
    <property type="match status" value="1"/>
</dbReference>
<evidence type="ECO:0000256" key="6">
    <source>
        <dbReference type="ARBA" id="ARBA00022840"/>
    </source>
</evidence>
<dbReference type="PANTHER" id="PTHR43394">
    <property type="entry name" value="ATP-DEPENDENT PERMEASE MDL1, MITOCHONDRIAL"/>
    <property type="match status" value="1"/>
</dbReference>
<dbReference type="InterPro" id="IPR027417">
    <property type="entry name" value="P-loop_NTPase"/>
</dbReference>
<dbReference type="InterPro" id="IPR011527">
    <property type="entry name" value="ABC1_TM_dom"/>
</dbReference>
<feature type="transmembrane region" description="Helical" evidence="10">
    <location>
        <begin position="30"/>
        <end position="54"/>
    </location>
</feature>
<comment type="subcellular location">
    <subcellularLocation>
        <location evidence="1">Cell membrane</location>
        <topology evidence="1">Multi-pass membrane protein</topology>
    </subcellularLocation>
</comment>
<dbReference type="GO" id="GO:0015421">
    <property type="term" value="F:ABC-type oligopeptide transporter activity"/>
    <property type="evidence" value="ECO:0007669"/>
    <property type="project" value="TreeGrafter"/>
</dbReference>
<dbReference type="FunFam" id="3.40.50.300:FF:000287">
    <property type="entry name" value="Multidrug ABC transporter ATP-binding protein"/>
    <property type="match status" value="1"/>
</dbReference>
<evidence type="ECO:0000256" key="5">
    <source>
        <dbReference type="ARBA" id="ARBA00022741"/>
    </source>
</evidence>
<keyword evidence="5" id="KW-0547">Nucleotide-binding</keyword>
<feature type="domain" description="ABC transporter" evidence="11">
    <location>
        <begin position="347"/>
        <end position="580"/>
    </location>
</feature>
<feature type="domain" description="ABC transmembrane type-1" evidence="12">
    <location>
        <begin position="32"/>
        <end position="313"/>
    </location>
</feature>
<dbReference type="GO" id="GO:0005524">
    <property type="term" value="F:ATP binding"/>
    <property type="evidence" value="ECO:0007669"/>
    <property type="project" value="UniProtKB-KW"/>
</dbReference>
<keyword evidence="3" id="KW-0813">Transport</keyword>
<dbReference type="PROSITE" id="PS00211">
    <property type="entry name" value="ABC_TRANSPORTER_1"/>
    <property type="match status" value="1"/>
</dbReference>
<dbReference type="PROSITE" id="PS50929">
    <property type="entry name" value="ABC_TM1F"/>
    <property type="match status" value="1"/>
</dbReference>
<gene>
    <name evidence="13" type="ORF">RBEAN4_0748</name>
</gene>
<dbReference type="EMBL" id="LAOI01000001">
    <property type="protein sequence ID" value="KJV89763.1"/>
    <property type="molecule type" value="Genomic_DNA"/>
</dbReference>
<evidence type="ECO:0000256" key="1">
    <source>
        <dbReference type="ARBA" id="ARBA00004651"/>
    </source>
</evidence>
<dbReference type="InterPro" id="IPR036640">
    <property type="entry name" value="ABC1_TM_sf"/>
</dbReference>
<dbReference type="SUPFAM" id="SSF90123">
    <property type="entry name" value="ABC transporter transmembrane region"/>
    <property type="match status" value="1"/>
</dbReference>
<reference evidence="13 14" key="1">
    <citation type="submission" date="2015-02" db="EMBL/GenBank/DDBJ databases">
        <title>Genome Sequencing of Rickettsiales.</title>
        <authorList>
            <person name="Daugherty S.C."/>
            <person name="Su Q."/>
            <person name="Abolude K."/>
            <person name="Beier-Sexton M."/>
            <person name="Carlyon J.A."/>
            <person name="Carter R."/>
            <person name="Day N.P."/>
            <person name="Dumler S.J."/>
            <person name="Dyachenko V."/>
            <person name="Godinez A."/>
            <person name="Kurtti T.J."/>
            <person name="Lichay M."/>
            <person name="Mullins K.E."/>
            <person name="Ott S."/>
            <person name="Pappas-Brown V."/>
            <person name="Paris D.H."/>
            <person name="Patel P."/>
            <person name="Richards A.L."/>
            <person name="Sadzewicz L."/>
            <person name="Sears K."/>
            <person name="Seidman D."/>
            <person name="Sengamalay N."/>
            <person name="Stenos J."/>
            <person name="Tallon L.J."/>
            <person name="Vincent G."/>
            <person name="Fraser C.M."/>
            <person name="Munderloh U."/>
            <person name="Dunning-Hotopp J.C."/>
        </authorList>
    </citation>
    <scope>NUCLEOTIDE SEQUENCE [LARGE SCALE GENOMIC DNA]</scope>
    <source>
        <strain evidence="13 14">RML An4</strain>
    </source>
</reference>
<dbReference type="PANTHER" id="PTHR43394:SF1">
    <property type="entry name" value="ATP-BINDING CASSETTE SUB-FAMILY B MEMBER 10, MITOCHONDRIAL"/>
    <property type="match status" value="1"/>
</dbReference>
<dbReference type="Pfam" id="PF00664">
    <property type="entry name" value="ABC_membrane"/>
    <property type="match status" value="1"/>
</dbReference>
<dbReference type="PATRIC" id="fig|1359193.3.peg.724"/>
<dbReference type="InterPro" id="IPR003439">
    <property type="entry name" value="ABC_transporter-like_ATP-bd"/>
</dbReference>
<dbReference type="PROSITE" id="PS50893">
    <property type="entry name" value="ABC_TRANSPORTER_2"/>
    <property type="match status" value="1"/>
</dbReference>
<dbReference type="GO" id="GO:0005886">
    <property type="term" value="C:plasma membrane"/>
    <property type="evidence" value="ECO:0007669"/>
    <property type="project" value="UniProtKB-SubCell"/>
</dbReference>
<comment type="caution">
    <text evidence="13">The sequence shown here is derived from an EMBL/GenBank/DDBJ whole genome shotgun (WGS) entry which is preliminary data.</text>
</comment>
<name>A0A0F3QB42_RICBE</name>
<dbReference type="Gene3D" id="1.20.1560.10">
    <property type="entry name" value="ABC transporter type 1, transmembrane domain"/>
    <property type="match status" value="1"/>
</dbReference>
<dbReference type="Proteomes" id="UP000033661">
    <property type="component" value="Unassembled WGS sequence"/>
</dbReference>
<dbReference type="InterPro" id="IPR017871">
    <property type="entry name" value="ABC_transporter-like_CS"/>
</dbReference>
<keyword evidence="8 10" id="KW-0472">Membrane</keyword>
<dbReference type="GO" id="GO:0016887">
    <property type="term" value="F:ATP hydrolysis activity"/>
    <property type="evidence" value="ECO:0007669"/>
    <property type="project" value="InterPro"/>
</dbReference>
<evidence type="ECO:0000256" key="10">
    <source>
        <dbReference type="SAM" id="Phobius"/>
    </source>
</evidence>
<evidence type="ECO:0000259" key="12">
    <source>
        <dbReference type="PROSITE" id="PS50929"/>
    </source>
</evidence>
<dbReference type="RefSeq" id="WP_045798921.1">
    <property type="nucleotide sequence ID" value="NZ_LAOI01000001.1"/>
</dbReference>
<feature type="transmembrane region" description="Helical" evidence="10">
    <location>
        <begin position="168"/>
        <end position="185"/>
    </location>
</feature>
<dbReference type="GO" id="GO:0090374">
    <property type="term" value="P:oligopeptide export from mitochondrion"/>
    <property type="evidence" value="ECO:0007669"/>
    <property type="project" value="TreeGrafter"/>
</dbReference>
<sequence>MNNNLDNDYQAFYIIKRLIKNHIKPYATKIYVAIFCMAVAAICTAIIVHAVRPIIDKIFLTHDRRMLVIMPIVLIVTFFVKGISEYYQNYLIKFVGQRVLNDLQIKMYEHLLFADISFIQKQSSGRLISRFTNDISLMRGAVSNLLVGCAKHFLTVVCLIITMFNLEPLLSCVVFLVFPLAVYPVQKMGRRIRRIFARSQEELGHYTSKLDEAFQSIKIIKSFVGEKIESKRAVLIINNILEYYKKTSKLDALVSPIMEGLSGLAVGGMVWYGGTLVLDGKTTPGALFAFLTSFAAAYRPFKSLVSLNINLQEGIAAAKRVFSILDTEPLIKDHSNSKEIDLSDAQITFEKLALSFESKLAIKHIDLKLKPNKMIAFVGRSGSGKTSLSNLLARFYDPTEGRILINTYDIKDIKLTSLRSQIALVTQDTHLFDTSVAENIAYSQPNATQEEIIKAAQYADAHEFIMQLPNGYDTQIGVQGTTLSGGQRQRLSIARAFLKDAPILIWDEATSSLDQSSEQKILESLKKLRKGKTTLIITHRLSSITDLDNIIVMKNGAVCEQGNHKQLLDNKGEYYALYNKELRETLD</sequence>
<protein>
    <submittedName>
        <fullName evidence="13">ABC transporter family protein</fullName>
    </submittedName>
</protein>
<feature type="transmembrane region" description="Helical" evidence="10">
    <location>
        <begin position="141"/>
        <end position="162"/>
    </location>
</feature>
<feature type="transmembrane region" description="Helical" evidence="10">
    <location>
        <begin position="252"/>
        <end position="272"/>
    </location>
</feature>
<keyword evidence="4 10" id="KW-0812">Transmembrane</keyword>
<dbReference type="SUPFAM" id="SSF52540">
    <property type="entry name" value="P-loop containing nucleoside triphosphate hydrolases"/>
    <property type="match status" value="1"/>
</dbReference>
<evidence type="ECO:0000313" key="13">
    <source>
        <dbReference type="EMBL" id="KJV89763.1"/>
    </source>
</evidence>
<evidence type="ECO:0000256" key="9">
    <source>
        <dbReference type="ARBA" id="ARBA00024725"/>
    </source>
</evidence>
<evidence type="ECO:0000256" key="7">
    <source>
        <dbReference type="ARBA" id="ARBA00022989"/>
    </source>
</evidence>
<evidence type="ECO:0000313" key="14">
    <source>
        <dbReference type="Proteomes" id="UP000033661"/>
    </source>
</evidence>
<dbReference type="InterPro" id="IPR003593">
    <property type="entry name" value="AAA+_ATPase"/>
</dbReference>
<proteinExistence type="inferred from homology"/>
<keyword evidence="14" id="KW-1185">Reference proteome</keyword>
<evidence type="ECO:0000256" key="3">
    <source>
        <dbReference type="ARBA" id="ARBA00022448"/>
    </source>
</evidence>
<dbReference type="Pfam" id="PF00005">
    <property type="entry name" value="ABC_tran"/>
    <property type="match status" value="1"/>
</dbReference>
<feature type="transmembrane region" description="Helical" evidence="10">
    <location>
        <begin position="66"/>
        <end position="83"/>
    </location>
</feature>
<accession>A0A0F3QB42</accession>
<comment type="similarity">
    <text evidence="2">Belongs to the ABC transporter superfamily.</text>
</comment>
<dbReference type="CDD" id="cd18552">
    <property type="entry name" value="ABC_6TM_MsbA_like"/>
    <property type="match status" value="1"/>
</dbReference>
<evidence type="ECO:0000259" key="11">
    <source>
        <dbReference type="PROSITE" id="PS50893"/>
    </source>
</evidence>
<dbReference type="Gene3D" id="3.40.50.300">
    <property type="entry name" value="P-loop containing nucleotide triphosphate hydrolases"/>
    <property type="match status" value="1"/>
</dbReference>
<dbReference type="AlphaFoldDB" id="A0A0F3QB42"/>
<evidence type="ECO:0000256" key="2">
    <source>
        <dbReference type="ARBA" id="ARBA00005417"/>
    </source>
</evidence>
<keyword evidence="6" id="KW-0067">ATP-binding</keyword>
<organism evidence="13 14">
    <name type="scientific">Rickettsia bellii str. RML An4</name>
    <dbReference type="NCBI Taxonomy" id="1359193"/>
    <lineage>
        <taxon>Bacteria</taxon>
        <taxon>Pseudomonadati</taxon>
        <taxon>Pseudomonadota</taxon>
        <taxon>Alphaproteobacteria</taxon>
        <taxon>Rickettsiales</taxon>
        <taxon>Rickettsiaceae</taxon>
        <taxon>Rickettsieae</taxon>
        <taxon>Rickettsia</taxon>
        <taxon>belli group</taxon>
    </lineage>
</organism>
<evidence type="ECO:0000256" key="8">
    <source>
        <dbReference type="ARBA" id="ARBA00023136"/>
    </source>
</evidence>
<evidence type="ECO:0000256" key="4">
    <source>
        <dbReference type="ARBA" id="ARBA00022692"/>
    </source>
</evidence>
<keyword evidence="7 10" id="KW-1133">Transmembrane helix</keyword>